<name>A0A1I4SJU4_9GAMM</name>
<feature type="transmembrane region" description="Helical" evidence="1">
    <location>
        <begin position="109"/>
        <end position="135"/>
    </location>
</feature>
<evidence type="ECO:0000313" key="3">
    <source>
        <dbReference type="Proteomes" id="UP000243629"/>
    </source>
</evidence>
<feature type="transmembrane region" description="Helical" evidence="1">
    <location>
        <begin position="15"/>
        <end position="33"/>
    </location>
</feature>
<sequence length="148" mass="16738">MFDDRPHWLTLQRNWRMQVGASLLLPVALVWLLSEQAAAWEEAALPLFIAGMALIFLSLWRFPHYKRALMHIEATREADDDTRAEAWSILHRQQLNGMLVAKLPGWAGMLHFLCTADTAALVLLVLASQAVLLLYRPPGAWVRAARQG</sequence>
<dbReference type="EMBL" id="FOUI01000010">
    <property type="protein sequence ID" value="SFM64788.1"/>
    <property type="molecule type" value="Genomic_DNA"/>
</dbReference>
<feature type="transmembrane region" description="Helical" evidence="1">
    <location>
        <begin position="45"/>
        <end position="62"/>
    </location>
</feature>
<evidence type="ECO:0008006" key="4">
    <source>
        <dbReference type="Google" id="ProtNLM"/>
    </source>
</evidence>
<reference evidence="3" key="1">
    <citation type="submission" date="2016-10" db="EMBL/GenBank/DDBJ databases">
        <authorList>
            <person name="Varghese N."/>
            <person name="Submissions S."/>
        </authorList>
    </citation>
    <scope>NUCLEOTIDE SEQUENCE [LARGE SCALE GENOMIC DNA]</scope>
    <source>
        <strain evidence="3">DSM 24213</strain>
    </source>
</reference>
<keyword evidence="3" id="KW-1185">Reference proteome</keyword>
<dbReference type="OrthoDB" id="7030977at2"/>
<organism evidence="2 3">
    <name type="scientific">Halopseudomonas yangmingensis</name>
    <dbReference type="NCBI Taxonomy" id="1720063"/>
    <lineage>
        <taxon>Bacteria</taxon>
        <taxon>Pseudomonadati</taxon>
        <taxon>Pseudomonadota</taxon>
        <taxon>Gammaproteobacteria</taxon>
        <taxon>Pseudomonadales</taxon>
        <taxon>Pseudomonadaceae</taxon>
        <taxon>Halopseudomonas</taxon>
    </lineage>
</organism>
<dbReference type="Proteomes" id="UP000243629">
    <property type="component" value="Unassembled WGS sequence"/>
</dbReference>
<dbReference type="RefSeq" id="WP_093476461.1">
    <property type="nucleotide sequence ID" value="NZ_FOUI01000010.1"/>
</dbReference>
<dbReference type="STRING" id="1720063.SAMN05216217_11080"/>
<evidence type="ECO:0000313" key="2">
    <source>
        <dbReference type="EMBL" id="SFM64788.1"/>
    </source>
</evidence>
<keyword evidence="1" id="KW-1133">Transmembrane helix</keyword>
<proteinExistence type="predicted"/>
<protein>
    <recommendedName>
        <fullName evidence="4">MFS transporter</fullName>
    </recommendedName>
</protein>
<gene>
    <name evidence="2" type="ORF">SAMN05216217_11080</name>
</gene>
<accession>A0A1I4SJU4</accession>
<keyword evidence="1" id="KW-0472">Membrane</keyword>
<keyword evidence="1" id="KW-0812">Transmembrane</keyword>
<dbReference type="AlphaFoldDB" id="A0A1I4SJU4"/>
<evidence type="ECO:0000256" key="1">
    <source>
        <dbReference type="SAM" id="Phobius"/>
    </source>
</evidence>